<dbReference type="InterPro" id="IPR025662">
    <property type="entry name" value="Sigma_54_int_dom_ATP-bd_1"/>
</dbReference>
<dbReference type="PROSITE" id="PS50045">
    <property type="entry name" value="SIGMA54_INTERACT_4"/>
    <property type="match status" value="1"/>
</dbReference>
<dbReference type="InterPro" id="IPR009057">
    <property type="entry name" value="Homeodomain-like_sf"/>
</dbReference>
<evidence type="ECO:0000256" key="4">
    <source>
        <dbReference type="ARBA" id="ARBA00023125"/>
    </source>
</evidence>
<sequence length="522" mass="57097">MNMLEPLVSIALDLTAAMTASDRYDRLLAAVGKVLPYDAAALLRVDGDLLVPLAARGLLPDALGRQYARSSHPRLAIICDAHEPVRFAADNPLPDPFDGLLAGNVDALSHIHACLGCPLRVENTLIGVLTADALDPHAFDHIDPRFLEAVAALAGAGMQTAHLIDALEKSAERKGQIASDLMHDIYLRQGAQILGDSSVMVHLRREIELVARSDFTVLVLGETGVGKELVARAIHASSDRRDAPLLYLNCAALPETLAESELFGHTKGAFTGANRDRAGKFELADNGTLFLDEIGELPLSIQPKLLRAIQEGEIQRVGSDRTLHVNVRLLAATNRDLEREVADKRFRADLYHRLNVYPIKVPSLDKRKADIPLLTGHFCERIQRRLGLGAVRISPEAYEAMASYYWPGNVRELENVISRAVLKASGELQRGETVIIHPAHLGGDLMPVRPAVDDAAAYQDGGIVANLSLNTEVENFKRRLIQRAIEQNRGNVAAAARDLDLNRSNLYNLAKRLGVLDRRGER</sequence>
<dbReference type="Pfam" id="PF01590">
    <property type="entry name" value="GAF"/>
    <property type="match status" value="1"/>
</dbReference>
<dbReference type="InterPro" id="IPR025944">
    <property type="entry name" value="Sigma_54_int_dom_CS"/>
</dbReference>
<keyword evidence="5" id="KW-0804">Transcription</keyword>
<dbReference type="RefSeq" id="WP_155326279.1">
    <property type="nucleotide sequence ID" value="NZ_AP021877.1"/>
</dbReference>
<dbReference type="InterPro" id="IPR002197">
    <property type="entry name" value="HTH_Fis"/>
</dbReference>
<dbReference type="GO" id="GO:0043565">
    <property type="term" value="F:sequence-specific DNA binding"/>
    <property type="evidence" value="ECO:0007669"/>
    <property type="project" value="InterPro"/>
</dbReference>
<keyword evidence="3" id="KW-0805">Transcription regulation</keyword>
<keyword evidence="4" id="KW-0238">DNA-binding</keyword>
<dbReference type="GO" id="GO:0005524">
    <property type="term" value="F:ATP binding"/>
    <property type="evidence" value="ECO:0007669"/>
    <property type="project" value="UniProtKB-KW"/>
</dbReference>
<dbReference type="SUPFAM" id="SSF46689">
    <property type="entry name" value="Homeodomain-like"/>
    <property type="match status" value="1"/>
</dbReference>
<dbReference type="PANTHER" id="PTHR32071:SF35">
    <property type="entry name" value="ANAEROBIC NITRIC OXIDE REDUCTASE TRANSCRIPTION REGULATOR NORR"/>
    <property type="match status" value="1"/>
</dbReference>
<dbReference type="Pfam" id="PF02954">
    <property type="entry name" value="HTH_8"/>
    <property type="match status" value="1"/>
</dbReference>
<dbReference type="InterPro" id="IPR058031">
    <property type="entry name" value="AAA_lid_NorR"/>
</dbReference>
<dbReference type="CDD" id="cd00009">
    <property type="entry name" value="AAA"/>
    <property type="match status" value="1"/>
</dbReference>
<dbReference type="Gene3D" id="3.40.50.300">
    <property type="entry name" value="P-loop containing nucleotide triphosphate hydrolases"/>
    <property type="match status" value="1"/>
</dbReference>
<dbReference type="Gene3D" id="1.10.8.60">
    <property type="match status" value="1"/>
</dbReference>
<reference evidence="7 8" key="1">
    <citation type="submission" date="2019-11" db="EMBL/GenBank/DDBJ databases">
        <title>Comparative genomics of hydrocarbon-degrading Desulfosarcina strains.</title>
        <authorList>
            <person name="Watanabe M."/>
            <person name="Kojima H."/>
            <person name="Fukui M."/>
        </authorList>
    </citation>
    <scope>NUCLEOTIDE SEQUENCE [LARGE SCALE GENOMIC DNA]</scope>
    <source>
        <strain evidence="7 8">28bB2T</strain>
        <plasmid evidence="8">do28_1 dna</plasmid>
    </source>
</reference>
<dbReference type="PRINTS" id="PR01590">
    <property type="entry name" value="HTHFIS"/>
</dbReference>
<dbReference type="InterPro" id="IPR027417">
    <property type="entry name" value="P-loop_NTPase"/>
</dbReference>
<dbReference type="GO" id="GO:0006355">
    <property type="term" value="P:regulation of DNA-templated transcription"/>
    <property type="evidence" value="ECO:0007669"/>
    <property type="project" value="InterPro"/>
</dbReference>
<dbReference type="PROSITE" id="PS00676">
    <property type="entry name" value="SIGMA54_INTERACT_2"/>
    <property type="match status" value="1"/>
</dbReference>
<protein>
    <submittedName>
        <fullName evidence="7">Regulatory protein LuxO</fullName>
    </submittedName>
</protein>
<dbReference type="SUPFAM" id="SSF55781">
    <property type="entry name" value="GAF domain-like"/>
    <property type="match status" value="1"/>
</dbReference>
<dbReference type="Pfam" id="PF25601">
    <property type="entry name" value="AAA_lid_14"/>
    <property type="match status" value="1"/>
</dbReference>
<dbReference type="Proteomes" id="UP000425960">
    <property type="component" value="Plasmid Do28_1"/>
</dbReference>
<dbReference type="FunFam" id="3.40.50.300:FF:000006">
    <property type="entry name" value="DNA-binding transcriptional regulator NtrC"/>
    <property type="match status" value="1"/>
</dbReference>
<dbReference type="SMART" id="SM00065">
    <property type="entry name" value="GAF"/>
    <property type="match status" value="1"/>
</dbReference>
<dbReference type="Gene3D" id="1.10.10.60">
    <property type="entry name" value="Homeodomain-like"/>
    <property type="match status" value="1"/>
</dbReference>
<dbReference type="Pfam" id="PF00158">
    <property type="entry name" value="Sigma54_activat"/>
    <property type="match status" value="1"/>
</dbReference>
<feature type="domain" description="Sigma-54 factor interaction" evidence="6">
    <location>
        <begin position="193"/>
        <end position="422"/>
    </location>
</feature>
<dbReference type="InterPro" id="IPR002078">
    <property type="entry name" value="Sigma_54_int"/>
</dbReference>
<keyword evidence="2" id="KW-0067">ATP-binding</keyword>
<dbReference type="NCBIfam" id="NF003451">
    <property type="entry name" value="PRK05022.1"/>
    <property type="match status" value="1"/>
</dbReference>
<gene>
    <name evidence="7" type="ORF">DSCO28_72580</name>
</gene>
<dbReference type="AlphaFoldDB" id="A0A5K8A2C4"/>
<dbReference type="Gene3D" id="3.30.450.40">
    <property type="match status" value="1"/>
</dbReference>
<dbReference type="KEGG" id="dov:DSCO28_72580"/>
<dbReference type="SUPFAM" id="SSF52540">
    <property type="entry name" value="P-loop containing nucleoside triphosphate hydrolases"/>
    <property type="match status" value="1"/>
</dbReference>
<name>A0A5K8A2C4_9BACT</name>
<evidence type="ECO:0000313" key="7">
    <source>
        <dbReference type="EMBL" id="BBO86692.1"/>
    </source>
</evidence>
<evidence type="ECO:0000256" key="2">
    <source>
        <dbReference type="ARBA" id="ARBA00022840"/>
    </source>
</evidence>
<evidence type="ECO:0000256" key="1">
    <source>
        <dbReference type="ARBA" id="ARBA00022741"/>
    </source>
</evidence>
<dbReference type="InterPro" id="IPR003593">
    <property type="entry name" value="AAA+_ATPase"/>
</dbReference>
<evidence type="ECO:0000256" key="3">
    <source>
        <dbReference type="ARBA" id="ARBA00023015"/>
    </source>
</evidence>
<dbReference type="InterPro" id="IPR029016">
    <property type="entry name" value="GAF-like_dom_sf"/>
</dbReference>
<dbReference type="InterPro" id="IPR003018">
    <property type="entry name" value="GAF"/>
</dbReference>
<organism evidence="7 8">
    <name type="scientific">Desulfosarcina ovata subsp. sediminis</name>
    <dbReference type="NCBI Taxonomy" id="885957"/>
    <lineage>
        <taxon>Bacteria</taxon>
        <taxon>Pseudomonadati</taxon>
        <taxon>Thermodesulfobacteriota</taxon>
        <taxon>Desulfobacteria</taxon>
        <taxon>Desulfobacterales</taxon>
        <taxon>Desulfosarcinaceae</taxon>
        <taxon>Desulfosarcina</taxon>
    </lineage>
</organism>
<proteinExistence type="predicted"/>
<evidence type="ECO:0000256" key="5">
    <source>
        <dbReference type="ARBA" id="ARBA00023163"/>
    </source>
</evidence>
<evidence type="ECO:0000259" key="6">
    <source>
        <dbReference type="PROSITE" id="PS50045"/>
    </source>
</evidence>
<dbReference type="PROSITE" id="PS00688">
    <property type="entry name" value="SIGMA54_INTERACT_3"/>
    <property type="match status" value="1"/>
</dbReference>
<dbReference type="InterPro" id="IPR025943">
    <property type="entry name" value="Sigma_54_int_dom_ATP-bd_2"/>
</dbReference>
<dbReference type="PROSITE" id="PS00675">
    <property type="entry name" value="SIGMA54_INTERACT_1"/>
    <property type="match status" value="1"/>
</dbReference>
<dbReference type="EMBL" id="AP021877">
    <property type="protein sequence ID" value="BBO86692.1"/>
    <property type="molecule type" value="Genomic_DNA"/>
</dbReference>
<dbReference type="PANTHER" id="PTHR32071">
    <property type="entry name" value="TRANSCRIPTIONAL REGULATORY PROTEIN"/>
    <property type="match status" value="1"/>
</dbReference>
<dbReference type="SMART" id="SM00382">
    <property type="entry name" value="AAA"/>
    <property type="match status" value="1"/>
</dbReference>
<keyword evidence="1" id="KW-0547">Nucleotide-binding</keyword>
<keyword evidence="7" id="KW-0614">Plasmid</keyword>
<evidence type="ECO:0000313" key="8">
    <source>
        <dbReference type="Proteomes" id="UP000425960"/>
    </source>
</evidence>
<accession>A0A5K8A2C4</accession>
<geneLocation type="plasmid" evidence="8">
    <name>do28_1 dna</name>
</geneLocation>